<sequence>MRSSTLALLGSAALTQADWWDGAPNCAHSCLSSYWSSASPTAWPSPGTYCTATQGPAVATCLSSACAADPTAVASYSSLSSSLCAQWSSCATAGSTGVYTYTVPAFTGTGMGPHGGGHGPPGSGAPHFSDGTHTWTGGVYTVTGCEWDGSPWAGGPGGWGGGGGEGHHGGPGYGPWGQWGNAWSWTTQTLPTVTATVTVGSGGAASVITAPATVAVAVSGDVSSTTTLGVFGAAVTNTAGGNDAAGSGLGGDMAVKVVGVALGAVAVVVAML</sequence>
<evidence type="ECO:0000256" key="9">
    <source>
        <dbReference type="PROSITE-ProRule" id="PRU01356"/>
    </source>
</evidence>
<dbReference type="AlphaFoldDB" id="A0AA38R575"/>
<evidence type="ECO:0000256" key="3">
    <source>
        <dbReference type="ARBA" id="ARBA00010031"/>
    </source>
</evidence>
<comment type="caution">
    <text evidence="9">Lacks conserved residue(s) required for the propagation of feature annotation.</text>
</comment>
<feature type="disulfide bond" evidence="9">
    <location>
        <begin position="30"/>
        <end position="61"/>
    </location>
</feature>
<feature type="chain" id="PRO_5041241542" description="CFEM domain-containing protein" evidence="10">
    <location>
        <begin position="18"/>
        <end position="272"/>
    </location>
</feature>
<dbReference type="PROSITE" id="PS52012">
    <property type="entry name" value="CFEM"/>
    <property type="match status" value="1"/>
</dbReference>
<feature type="domain" description="CFEM" evidence="11">
    <location>
        <begin position="1"/>
        <end position="111"/>
    </location>
</feature>
<keyword evidence="8" id="KW-0449">Lipoprotein</keyword>
<evidence type="ECO:0000256" key="5">
    <source>
        <dbReference type="ARBA" id="ARBA00022622"/>
    </source>
</evidence>
<keyword evidence="7 9" id="KW-1015">Disulfide bond</keyword>
<evidence type="ECO:0000256" key="8">
    <source>
        <dbReference type="ARBA" id="ARBA00023288"/>
    </source>
</evidence>
<accession>A0AA38R575</accession>
<evidence type="ECO:0000256" key="2">
    <source>
        <dbReference type="ARBA" id="ARBA00004613"/>
    </source>
</evidence>
<evidence type="ECO:0000256" key="10">
    <source>
        <dbReference type="SAM" id="SignalP"/>
    </source>
</evidence>
<keyword evidence="4" id="KW-0964">Secreted</keyword>
<protein>
    <recommendedName>
        <fullName evidence="11">CFEM domain-containing protein</fullName>
    </recommendedName>
</protein>
<gene>
    <name evidence="12" type="ORF">NKR19_g8856</name>
</gene>
<evidence type="ECO:0000259" key="11">
    <source>
        <dbReference type="PROSITE" id="PS52012"/>
    </source>
</evidence>
<comment type="caution">
    <text evidence="12">The sequence shown here is derived from an EMBL/GenBank/DDBJ whole genome shotgun (WGS) entry which is preliminary data.</text>
</comment>
<evidence type="ECO:0000313" key="13">
    <source>
        <dbReference type="Proteomes" id="UP001174691"/>
    </source>
</evidence>
<evidence type="ECO:0000256" key="7">
    <source>
        <dbReference type="ARBA" id="ARBA00023157"/>
    </source>
</evidence>
<evidence type="ECO:0000313" key="12">
    <source>
        <dbReference type="EMBL" id="KAJ9133924.1"/>
    </source>
</evidence>
<evidence type="ECO:0000256" key="1">
    <source>
        <dbReference type="ARBA" id="ARBA00004589"/>
    </source>
</evidence>
<name>A0AA38R575_9PEZI</name>
<keyword evidence="5" id="KW-0336">GPI-anchor</keyword>
<dbReference type="GO" id="GO:0005576">
    <property type="term" value="C:extracellular region"/>
    <property type="evidence" value="ECO:0007669"/>
    <property type="project" value="UniProtKB-SubCell"/>
</dbReference>
<reference evidence="12" key="1">
    <citation type="submission" date="2022-07" db="EMBL/GenBank/DDBJ databases">
        <title>Fungi with potential for degradation of polypropylene.</title>
        <authorList>
            <person name="Gostincar C."/>
        </authorList>
    </citation>
    <scope>NUCLEOTIDE SEQUENCE</scope>
    <source>
        <strain evidence="12">EXF-13287</strain>
    </source>
</reference>
<keyword evidence="13" id="KW-1185">Reference proteome</keyword>
<evidence type="ECO:0000256" key="6">
    <source>
        <dbReference type="ARBA" id="ARBA00022729"/>
    </source>
</evidence>
<keyword evidence="5" id="KW-0472">Membrane</keyword>
<evidence type="ECO:0000256" key="4">
    <source>
        <dbReference type="ARBA" id="ARBA00022525"/>
    </source>
</evidence>
<proteinExistence type="inferred from homology"/>
<organism evidence="12 13">
    <name type="scientific">Coniochaeta hoffmannii</name>
    <dbReference type="NCBI Taxonomy" id="91930"/>
    <lineage>
        <taxon>Eukaryota</taxon>
        <taxon>Fungi</taxon>
        <taxon>Dikarya</taxon>
        <taxon>Ascomycota</taxon>
        <taxon>Pezizomycotina</taxon>
        <taxon>Sordariomycetes</taxon>
        <taxon>Sordariomycetidae</taxon>
        <taxon>Coniochaetales</taxon>
        <taxon>Coniochaetaceae</taxon>
        <taxon>Coniochaeta</taxon>
    </lineage>
</organism>
<comment type="subcellular location">
    <subcellularLocation>
        <location evidence="1">Membrane</location>
        <topology evidence="1">Lipid-anchor</topology>
        <topology evidence="1">GPI-anchor</topology>
    </subcellularLocation>
    <subcellularLocation>
        <location evidence="2">Secreted</location>
    </subcellularLocation>
</comment>
<comment type="similarity">
    <text evidence="3">Belongs to the RBT5 family.</text>
</comment>
<dbReference type="EMBL" id="JANBVN010000192">
    <property type="protein sequence ID" value="KAJ9133924.1"/>
    <property type="molecule type" value="Genomic_DNA"/>
</dbReference>
<feature type="signal peptide" evidence="10">
    <location>
        <begin position="1"/>
        <end position="17"/>
    </location>
</feature>
<feature type="disulfide bond" evidence="9">
    <location>
        <begin position="26"/>
        <end position="66"/>
    </location>
</feature>
<keyword evidence="5" id="KW-0325">Glycoprotein</keyword>
<dbReference type="InterPro" id="IPR008427">
    <property type="entry name" value="Extracellular_membr_CFEM_dom"/>
</dbReference>
<keyword evidence="6 10" id="KW-0732">Signal</keyword>
<dbReference type="Proteomes" id="UP001174691">
    <property type="component" value="Unassembled WGS sequence"/>
</dbReference>
<dbReference type="GO" id="GO:0098552">
    <property type="term" value="C:side of membrane"/>
    <property type="evidence" value="ECO:0007669"/>
    <property type="project" value="UniProtKB-KW"/>
</dbReference>